<evidence type="ECO:0000313" key="2">
    <source>
        <dbReference type="Proteomes" id="UP000324800"/>
    </source>
</evidence>
<dbReference type="EMBL" id="SNRW01000170">
    <property type="protein sequence ID" value="KAA6402872.1"/>
    <property type="molecule type" value="Genomic_DNA"/>
</dbReference>
<organism evidence="1 2">
    <name type="scientific">Streblomastix strix</name>
    <dbReference type="NCBI Taxonomy" id="222440"/>
    <lineage>
        <taxon>Eukaryota</taxon>
        <taxon>Metamonada</taxon>
        <taxon>Preaxostyla</taxon>
        <taxon>Oxymonadida</taxon>
        <taxon>Streblomastigidae</taxon>
        <taxon>Streblomastix</taxon>
    </lineage>
</organism>
<dbReference type="AlphaFoldDB" id="A0A5J4X7N9"/>
<name>A0A5J4X7N9_9EUKA</name>
<accession>A0A5J4X7N9</accession>
<evidence type="ECO:0000313" key="1">
    <source>
        <dbReference type="EMBL" id="KAA6402872.1"/>
    </source>
</evidence>
<reference evidence="1 2" key="1">
    <citation type="submission" date="2019-03" db="EMBL/GenBank/DDBJ databases">
        <title>Single cell metagenomics reveals metabolic interactions within the superorganism composed of flagellate Streblomastix strix and complex community of Bacteroidetes bacteria on its surface.</title>
        <authorList>
            <person name="Treitli S.C."/>
            <person name="Kolisko M."/>
            <person name="Husnik F."/>
            <person name="Keeling P."/>
            <person name="Hampl V."/>
        </authorList>
    </citation>
    <scope>NUCLEOTIDE SEQUENCE [LARGE SCALE GENOMIC DNA]</scope>
    <source>
        <strain evidence="1">ST1C</strain>
    </source>
</reference>
<protein>
    <submittedName>
        <fullName evidence="1">Uncharacterized protein</fullName>
    </submittedName>
</protein>
<dbReference type="Proteomes" id="UP000324800">
    <property type="component" value="Unassembled WGS sequence"/>
</dbReference>
<sequence>MGIQTSQNNPLSHVTDFCPQILKDTRATTCFESSSYQNKQITTNNRNLLDMPMNTLDQQFFQIQLNAKNLDLLFEATDEFDDAISMPSNTAARRLNPLYDLASFLITHQCERNSNEALTFDGLDIQNQNASVDFRGEPIYQGAIDSYYNIDISGKIPVPPILCTVHDTFWLFSPAAGGSCIYGTNRSFDDVIGSLSS</sequence>
<proteinExistence type="predicted"/>
<gene>
    <name evidence="1" type="ORF">EZS28_001597</name>
</gene>
<dbReference type="OrthoDB" id="10500762at2759"/>
<comment type="caution">
    <text evidence="1">The sequence shown here is derived from an EMBL/GenBank/DDBJ whole genome shotgun (WGS) entry which is preliminary data.</text>
</comment>